<dbReference type="KEGG" id="rpon:G3256_14815"/>
<accession>A0A858SUJ5</accession>
<organism evidence="1 2">
    <name type="scientific">Roseobacter ponti</name>
    <dbReference type="NCBI Taxonomy" id="1891787"/>
    <lineage>
        <taxon>Bacteria</taxon>
        <taxon>Pseudomonadati</taxon>
        <taxon>Pseudomonadota</taxon>
        <taxon>Alphaproteobacteria</taxon>
        <taxon>Rhodobacterales</taxon>
        <taxon>Roseobacteraceae</taxon>
        <taxon>Roseobacter</taxon>
    </lineage>
</organism>
<dbReference type="InterPro" id="IPR009061">
    <property type="entry name" value="DNA-bd_dom_put_sf"/>
</dbReference>
<dbReference type="EMBL" id="CP048788">
    <property type="protein sequence ID" value="QJF52355.1"/>
    <property type="molecule type" value="Genomic_DNA"/>
</dbReference>
<sequence length="116" mass="13398">MSFDEETVVAQVRRLSLRELRVWVREGWVRPAQSARGPVFDNVDIARIRLLCDLRKDMSLPADALPVILPLLDRLHQTRRELKSLSEAVEKQPEEVRQTVVATFRNIHGDTQDRDG</sequence>
<dbReference type="RefSeq" id="WP_169641574.1">
    <property type="nucleotide sequence ID" value="NZ_CP048788.1"/>
</dbReference>
<keyword evidence="2" id="KW-1185">Reference proteome</keyword>
<protein>
    <submittedName>
        <fullName evidence="1">MerR family transcriptional regulator</fullName>
    </submittedName>
</protein>
<dbReference type="AlphaFoldDB" id="A0A858SUJ5"/>
<dbReference type="Proteomes" id="UP000503308">
    <property type="component" value="Chromosome"/>
</dbReference>
<proteinExistence type="predicted"/>
<evidence type="ECO:0000313" key="1">
    <source>
        <dbReference type="EMBL" id="QJF52355.1"/>
    </source>
</evidence>
<reference evidence="1 2" key="1">
    <citation type="submission" date="2020-02" db="EMBL/GenBank/DDBJ databases">
        <title>Genome sequence of Roseobacter ponti.</title>
        <authorList>
            <person name="Hollensteiner J."/>
            <person name="Schneider D."/>
            <person name="Poehlein A."/>
            <person name="Daniel R."/>
        </authorList>
    </citation>
    <scope>NUCLEOTIDE SEQUENCE [LARGE SCALE GENOMIC DNA]</scope>
    <source>
        <strain evidence="1 2">DSM 106830</strain>
    </source>
</reference>
<name>A0A858SUJ5_9RHOB</name>
<dbReference type="Pfam" id="PF13591">
    <property type="entry name" value="MerR_2"/>
    <property type="match status" value="1"/>
</dbReference>
<dbReference type="SUPFAM" id="SSF46955">
    <property type="entry name" value="Putative DNA-binding domain"/>
    <property type="match status" value="1"/>
</dbReference>
<dbReference type="Gene3D" id="1.10.1660.10">
    <property type="match status" value="1"/>
</dbReference>
<evidence type="ECO:0000313" key="2">
    <source>
        <dbReference type="Proteomes" id="UP000503308"/>
    </source>
</evidence>
<gene>
    <name evidence="1" type="ORF">G3256_14815</name>
</gene>